<feature type="DNA-binding region" description="H-T-H motif" evidence="4">
    <location>
        <begin position="29"/>
        <end position="48"/>
    </location>
</feature>
<dbReference type="InterPro" id="IPR001647">
    <property type="entry name" value="HTH_TetR"/>
</dbReference>
<reference evidence="6 7" key="1">
    <citation type="submission" date="2020-07" db="EMBL/GenBank/DDBJ databases">
        <title>Stappia sp., F7233, whole genome shotgun sequencing project.</title>
        <authorList>
            <person name="Jiang S."/>
            <person name="Liu Z.W."/>
            <person name="Du Z.J."/>
        </authorList>
    </citation>
    <scope>NUCLEOTIDE SEQUENCE [LARGE SCALE GENOMIC DNA]</scope>
    <source>
        <strain evidence="6 7">F7233</strain>
    </source>
</reference>
<sequence length="193" mass="21544">MARPREFEIDEALEMAMHVFWSKGYEATTLPDLLDAMGISRGSFYKAFHDKRSVYFAALERYEETRVGVTVGNLTDSSNGRGRDRIADLFTRLAAADGRDGCFLCNAAIDRAPHDPEVEARVNDMIRRLEGGFRHALQEDRPALSPDVLQSTTRSLVVSYFGLQVLGTAGLDNNIARDCLTQVLRMLDEVIGK</sequence>
<evidence type="ECO:0000256" key="2">
    <source>
        <dbReference type="ARBA" id="ARBA00023125"/>
    </source>
</evidence>
<keyword evidence="7" id="KW-1185">Reference proteome</keyword>
<dbReference type="PANTHER" id="PTHR47506:SF10">
    <property type="entry name" value="TRANSCRIPTIONAL REGULATORY PROTEIN"/>
    <property type="match status" value="1"/>
</dbReference>
<dbReference type="PROSITE" id="PS50977">
    <property type="entry name" value="HTH_TETR_2"/>
    <property type="match status" value="1"/>
</dbReference>
<dbReference type="Gene3D" id="1.10.357.10">
    <property type="entry name" value="Tetracycline Repressor, domain 2"/>
    <property type="match status" value="1"/>
</dbReference>
<dbReference type="InterPro" id="IPR009057">
    <property type="entry name" value="Homeodomain-like_sf"/>
</dbReference>
<keyword evidence="3" id="KW-0804">Transcription</keyword>
<dbReference type="SUPFAM" id="SSF46689">
    <property type="entry name" value="Homeodomain-like"/>
    <property type="match status" value="1"/>
</dbReference>
<dbReference type="EMBL" id="JACFXV010000063">
    <property type="protein sequence ID" value="MBA5778518.1"/>
    <property type="molecule type" value="Genomic_DNA"/>
</dbReference>
<evidence type="ECO:0000256" key="4">
    <source>
        <dbReference type="PROSITE-ProRule" id="PRU00335"/>
    </source>
</evidence>
<dbReference type="GO" id="GO:0003677">
    <property type="term" value="F:DNA binding"/>
    <property type="evidence" value="ECO:0007669"/>
    <property type="project" value="UniProtKB-UniRule"/>
</dbReference>
<accession>A0A839AHK4</accession>
<gene>
    <name evidence="6" type="ORF">H2509_15425</name>
</gene>
<dbReference type="InterPro" id="IPR036271">
    <property type="entry name" value="Tet_transcr_reg_TetR-rel_C_sf"/>
</dbReference>
<dbReference type="PROSITE" id="PS01081">
    <property type="entry name" value="HTH_TETR_1"/>
    <property type="match status" value="1"/>
</dbReference>
<evidence type="ECO:0000313" key="6">
    <source>
        <dbReference type="EMBL" id="MBA5778518.1"/>
    </source>
</evidence>
<comment type="caution">
    <text evidence="6">The sequence shown here is derived from an EMBL/GenBank/DDBJ whole genome shotgun (WGS) entry which is preliminary data.</text>
</comment>
<dbReference type="SUPFAM" id="SSF48498">
    <property type="entry name" value="Tetracyclin repressor-like, C-terminal domain"/>
    <property type="match status" value="1"/>
</dbReference>
<dbReference type="Proteomes" id="UP000541109">
    <property type="component" value="Unassembled WGS sequence"/>
</dbReference>
<protein>
    <submittedName>
        <fullName evidence="6">TetR/AcrR family transcriptional regulator</fullName>
    </submittedName>
</protein>
<evidence type="ECO:0000256" key="3">
    <source>
        <dbReference type="ARBA" id="ARBA00023163"/>
    </source>
</evidence>
<name>A0A839AHK4_9HYPH</name>
<keyword evidence="1" id="KW-0805">Transcription regulation</keyword>
<dbReference type="InterPro" id="IPR023772">
    <property type="entry name" value="DNA-bd_HTH_TetR-type_CS"/>
</dbReference>
<feature type="domain" description="HTH tetR-type" evidence="5">
    <location>
        <begin position="6"/>
        <end position="66"/>
    </location>
</feature>
<dbReference type="RefSeq" id="WP_182166882.1">
    <property type="nucleotide sequence ID" value="NZ_JACFXV010000063.1"/>
</dbReference>
<keyword evidence="2 4" id="KW-0238">DNA-binding</keyword>
<proteinExistence type="predicted"/>
<evidence type="ECO:0000259" key="5">
    <source>
        <dbReference type="PROSITE" id="PS50977"/>
    </source>
</evidence>
<dbReference type="PANTHER" id="PTHR47506">
    <property type="entry name" value="TRANSCRIPTIONAL REGULATORY PROTEIN"/>
    <property type="match status" value="1"/>
</dbReference>
<evidence type="ECO:0000256" key="1">
    <source>
        <dbReference type="ARBA" id="ARBA00023015"/>
    </source>
</evidence>
<dbReference type="Gene3D" id="1.10.10.60">
    <property type="entry name" value="Homeodomain-like"/>
    <property type="match status" value="1"/>
</dbReference>
<evidence type="ECO:0000313" key="7">
    <source>
        <dbReference type="Proteomes" id="UP000541109"/>
    </source>
</evidence>
<dbReference type="AlphaFoldDB" id="A0A839AHK4"/>
<dbReference type="Pfam" id="PF00440">
    <property type="entry name" value="TetR_N"/>
    <property type="match status" value="1"/>
</dbReference>
<organism evidence="6 7">
    <name type="scientific">Stappia albiluteola</name>
    <dbReference type="NCBI Taxonomy" id="2758565"/>
    <lineage>
        <taxon>Bacteria</taxon>
        <taxon>Pseudomonadati</taxon>
        <taxon>Pseudomonadota</taxon>
        <taxon>Alphaproteobacteria</taxon>
        <taxon>Hyphomicrobiales</taxon>
        <taxon>Stappiaceae</taxon>
        <taxon>Stappia</taxon>
    </lineage>
</organism>